<dbReference type="GO" id="GO:0005524">
    <property type="term" value="F:ATP binding"/>
    <property type="evidence" value="ECO:0007669"/>
    <property type="project" value="UniProtKB-KW"/>
</dbReference>
<dbReference type="Pfam" id="PF07517">
    <property type="entry name" value="SecA_DEAD"/>
    <property type="match status" value="1"/>
</dbReference>
<dbReference type="PRINTS" id="PR00906">
    <property type="entry name" value="SECA"/>
</dbReference>
<dbReference type="InterPro" id="IPR020937">
    <property type="entry name" value="SecA_CS"/>
</dbReference>
<evidence type="ECO:0000256" key="7">
    <source>
        <dbReference type="ARBA" id="ARBA00022927"/>
    </source>
</evidence>
<dbReference type="Gene3D" id="1.10.3060.10">
    <property type="entry name" value="Helical scaffold and wing domains of SecA"/>
    <property type="match status" value="1"/>
</dbReference>
<feature type="compositionally biased region" description="Pro residues" evidence="13">
    <location>
        <begin position="8"/>
        <end position="24"/>
    </location>
</feature>
<dbReference type="NCBIfam" id="TIGR00963">
    <property type="entry name" value="secA"/>
    <property type="match status" value="1"/>
</dbReference>
<name>A0A811NQ02_9POAL</name>
<dbReference type="SUPFAM" id="SSF81995">
    <property type="entry name" value="beta-sandwich domain of Sec23/24"/>
    <property type="match status" value="1"/>
</dbReference>
<evidence type="ECO:0000256" key="2">
    <source>
        <dbReference type="ARBA" id="ARBA00004525"/>
    </source>
</evidence>
<keyword evidence="7 12" id="KW-0653">Protein transport</keyword>
<dbReference type="CDD" id="cd11280">
    <property type="entry name" value="gelsolin_like"/>
    <property type="match status" value="1"/>
</dbReference>
<dbReference type="CDD" id="cd17928">
    <property type="entry name" value="DEXDc_SecA"/>
    <property type="match status" value="1"/>
</dbReference>
<reference evidence="16" key="1">
    <citation type="submission" date="2020-10" db="EMBL/GenBank/DDBJ databases">
        <authorList>
            <person name="Han B."/>
            <person name="Lu T."/>
            <person name="Zhao Q."/>
            <person name="Huang X."/>
            <person name="Zhao Y."/>
        </authorList>
    </citation>
    <scope>NUCLEOTIDE SEQUENCE</scope>
</reference>
<dbReference type="HAMAP" id="MF_01382">
    <property type="entry name" value="SecA"/>
    <property type="match status" value="1"/>
</dbReference>
<dbReference type="InterPro" id="IPR011116">
    <property type="entry name" value="SecA_Wing/Scaffold"/>
</dbReference>
<evidence type="ECO:0000256" key="10">
    <source>
        <dbReference type="ARBA" id="ARBA00023136"/>
    </source>
</evidence>
<dbReference type="CDD" id="cd01468">
    <property type="entry name" value="trunk_domain"/>
    <property type="match status" value="1"/>
</dbReference>
<evidence type="ECO:0000313" key="16">
    <source>
        <dbReference type="EMBL" id="CAD6231547.1"/>
    </source>
</evidence>
<dbReference type="GO" id="GO:0016464">
    <property type="term" value="F:chloroplast protein-transporting ATPase activity"/>
    <property type="evidence" value="ECO:0007669"/>
    <property type="project" value="UniProtKB-EC"/>
</dbReference>
<dbReference type="GO" id="GO:0006888">
    <property type="term" value="P:endoplasmic reticulum to Golgi vesicle-mediated transport"/>
    <property type="evidence" value="ECO:0007669"/>
    <property type="project" value="InterPro"/>
</dbReference>
<dbReference type="InterPro" id="IPR036266">
    <property type="entry name" value="SecA_Wing/Scaffold_sf"/>
</dbReference>
<dbReference type="PROSITE" id="PS51196">
    <property type="entry name" value="SECA_MOTOR_DEAD"/>
    <property type="match status" value="1"/>
</dbReference>
<keyword evidence="5 12" id="KW-0547">Nucleotide-binding</keyword>
<dbReference type="GO" id="GO:0030127">
    <property type="term" value="C:COPII vesicle coat"/>
    <property type="evidence" value="ECO:0007669"/>
    <property type="project" value="InterPro"/>
</dbReference>
<evidence type="ECO:0000259" key="15">
    <source>
        <dbReference type="PROSITE" id="PS51196"/>
    </source>
</evidence>
<evidence type="ECO:0000256" key="9">
    <source>
        <dbReference type="ARBA" id="ARBA00023010"/>
    </source>
</evidence>
<dbReference type="InterPro" id="IPR027417">
    <property type="entry name" value="P-loop_NTPase"/>
</dbReference>
<dbReference type="PANTHER" id="PTHR30612:SF0">
    <property type="entry name" value="CHLOROPLAST PROTEIN-TRANSPORTING ATPASE"/>
    <property type="match status" value="1"/>
</dbReference>
<dbReference type="InterPro" id="IPR006896">
    <property type="entry name" value="Sec23/24_trunk_dom"/>
</dbReference>
<dbReference type="FunFam" id="3.90.1440.10:FF:000003">
    <property type="entry name" value="Preprotein translocase SecA subunit"/>
    <property type="match status" value="1"/>
</dbReference>
<comment type="subcellular location">
    <subcellularLocation>
        <location evidence="1">Plastid</location>
        <location evidence="1">Chloroplast stroma</location>
    </subcellularLocation>
    <subcellularLocation>
        <location evidence="2">Plastid</location>
        <location evidence="2">Chloroplast thylakoid membrane</location>
        <topology evidence="2">Peripheral membrane protein</topology>
    </subcellularLocation>
</comment>
<dbReference type="InterPro" id="IPR029006">
    <property type="entry name" value="ADF-H/Gelsolin-like_dom_sf"/>
</dbReference>
<evidence type="ECO:0000256" key="4">
    <source>
        <dbReference type="ARBA" id="ARBA00022448"/>
    </source>
</evidence>
<dbReference type="InterPro" id="IPR011130">
    <property type="entry name" value="SecA_preprotein_X-link_dom"/>
</dbReference>
<evidence type="ECO:0000256" key="11">
    <source>
        <dbReference type="ARBA" id="ARBA00034043"/>
    </source>
</evidence>
<dbReference type="Gene3D" id="3.40.50.300">
    <property type="entry name" value="P-loop containing nucleotide triphosphate hydrolases"/>
    <property type="match status" value="2"/>
</dbReference>
<keyword evidence="9 12" id="KW-0811">Translocation</keyword>
<feature type="region of interest" description="Disordered" evidence="13">
    <location>
        <begin position="1832"/>
        <end position="1860"/>
    </location>
</feature>
<dbReference type="FunFam" id="3.40.50.410:FF:000057">
    <property type="entry name" value="Protein transport protein SEC23"/>
    <property type="match status" value="1"/>
</dbReference>
<evidence type="ECO:0000256" key="13">
    <source>
        <dbReference type="SAM" id="MobiDB-lite"/>
    </source>
</evidence>
<dbReference type="PROSITE" id="PS51192">
    <property type="entry name" value="HELICASE_ATP_BIND_1"/>
    <property type="match status" value="1"/>
</dbReference>
<dbReference type="EMBL" id="CAJGYO010000005">
    <property type="protein sequence ID" value="CAD6231547.1"/>
    <property type="molecule type" value="Genomic_DNA"/>
</dbReference>
<evidence type="ECO:0000259" key="14">
    <source>
        <dbReference type="PROSITE" id="PS51192"/>
    </source>
</evidence>
<keyword evidence="8" id="KW-1278">Translocase</keyword>
<dbReference type="InterPro" id="IPR036175">
    <property type="entry name" value="Sec23/24_helical_dom_sf"/>
</dbReference>
<dbReference type="InterPro" id="IPR014018">
    <property type="entry name" value="SecA_motor_DEAD"/>
</dbReference>
<dbReference type="SUPFAM" id="SSF81811">
    <property type="entry name" value="Helical domain of Sec23/24"/>
    <property type="match status" value="1"/>
</dbReference>
<feature type="compositionally biased region" description="Low complexity" evidence="13">
    <location>
        <begin position="30"/>
        <end position="47"/>
    </location>
</feature>
<feature type="domain" description="SecA family profile" evidence="15">
    <location>
        <begin position="924"/>
        <end position="1613"/>
    </location>
</feature>
<dbReference type="Pfam" id="PF04811">
    <property type="entry name" value="Sec23_trunk"/>
    <property type="match status" value="1"/>
</dbReference>
<dbReference type="Pfam" id="PF21090">
    <property type="entry name" value="P-loop_SecA"/>
    <property type="match status" value="1"/>
</dbReference>
<dbReference type="GO" id="GO:0009570">
    <property type="term" value="C:chloroplast stroma"/>
    <property type="evidence" value="ECO:0007669"/>
    <property type="project" value="UniProtKB-SubCell"/>
</dbReference>
<dbReference type="SUPFAM" id="SSF81886">
    <property type="entry name" value="Helical scaffold and wing domains of SecA"/>
    <property type="match status" value="1"/>
</dbReference>
<dbReference type="SUPFAM" id="SSF81767">
    <property type="entry name" value="Pre-protein crosslinking domain of SecA"/>
    <property type="match status" value="1"/>
</dbReference>
<evidence type="ECO:0000256" key="1">
    <source>
        <dbReference type="ARBA" id="ARBA00004470"/>
    </source>
</evidence>
<dbReference type="Pfam" id="PF01043">
    <property type="entry name" value="SecA_PP_bind"/>
    <property type="match status" value="1"/>
</dbReference>
<dbReference type="Gene3D" id="2.30.30.380">
    <property type="entry name" value="Zn-finger domain of Sec23/24"/>
    <property type="match status" value="1"/>
</dbReference>
<dbReference type="PROSITE" id="PS01312">
    <property type="entry name" value="SECA"/>
    <property type="match status" value="1"/>
</dbReference>
<dbReference type="Pfam" id="PF08033">
    <property type="entry name" value="Sec23_BS"/>
    <property type="match status" value="1"/>
</dbReference>
<dbReference type="GO" id="GO:0008270">
    <property type="term" value="F:zinc ion binding"/>
    <property type="evidence" value="ECO:0007669"/>
    <property type="project" value="InterPro"/>
</dbReference>
<keyword evidence="6 12" id="KW-0067">ATP-binding</keyword>
<dbReference type="Proteomes" id="UP000604825">
    <property type="component" value="Unassembled WGS sequence"/>
</dbReference>
<dbReference type="Gene3D" id="1.20.120.730">
    <property type="entry name" value="Sec23/Sec24 helical domain"/>
    <property type="match status" value="1"/>
</dbReference>
<dbReference type="GO" id="GO:0017038">
    <property type="term" value="P:protein import"/>
    <property type="evidence" value="ECO:0007669"/>
    <property type="project" value="InterPro"/>
</dbReference>
<dbReference type="FunFam" id="1.20.120.730:FF:000007">
    <property type="entry name" value="Protein transport protein SEC23"/>
    <property type="match status" value="1"/>
</dbReference>
<evidence type="ECO:0000256" key="12">
    <source>
        <dbReference type="RuleBase" id="RU003874"/>
    </source>
</evidence>
<dbReference type="InterPro" id="IPR036465">
    <property type="entry name" value="vWFA_dom_sf"/>
</dbReference>
<dbReference type="SUPFAM" id="SSF52540">
    <property type="entry name" value="P-loop containing nucleoside triphosphate hydrolases"/>
    <property type="match status" value="2"/>
</dbReference>
<feature type="domain" description="Helicase ATP-binding" evidence="14">
    <location>
        <begin position="1010"/>
        <end position="1168"/>
    </location>
</feature>
<dbReference type="SUPFAM" id="SSF82919">
    <property type="entry name" value="Zn-finger domain of Sec23/24"/>
    <property type="match status" value="1"/>
</dbReference>
<protein>
    <recommendedName>
        <fullName evidence="12">Protein translocase subunit SecA</fullName>
    </recommendedName>
</protein>
<feature type="compositionally biased region" description="Low complexity" evidence="13">
    <location>
        <begin position="98"/>
        <end position="107"/>
    </location>
</feature>
<evidence type="ECO:0000256" key="5">
    <source>
        <dbReference type="ARBA" id="ARBA00022741"/>
    </source>
</evidence>
<dbReference type="GO" id="GO:0009535">
    <property type="term" value="C:chloroplast thylakoid membrane"/>
    <property type="evidence" value="ECO:0007669"/>
    <property type="project" value="UniProtKB-SubCell"/>
</dbReference>
<dbReference type="GO" id="GO:0006886">
    <property type="term" value="P:intracellular protein transport"/>
    <property type="evidence" value="ECO:0007669"/>
    <property type="project" value="InterPro"/>
</dbReference>
<dbReference type="Pfam" id="PF04815">
    <property type="entry name" value="Sec23_helical"/>
    <property type="match status" value="1"/>
</dbReference>
<dbReference type="FunFam" id="1.10.3060.10:FF:000003">
    <property type="entry name" value="Protein translocase subunit SecA"/>
    <property type="match status" value="1"/>
</dbReference>
<dbReference type="InterPro" id="IPR036174">
    <property type="entry name" value="Znf_Sec23_Sec24_sf"/>
</dbReference>
<feature type="region of interest" description="Disordered" evidence="13">
    <location>
        <begin position="1"/>
        <end position="62"/>
    </location>
</feature>
<dbReference type="FunFam" id="3.40.50.300:FF:000334">
    <property type="entry name" value="Protein translocase subunit SecA"/>
    <property type="match status" value="1"/>
</dbReference>
<dbReference type="InterPro" id="IPR044722">
    <property type="entry name" value="SecA_SF2_C"/>
</dbReference>
<comment type="caution">
    <text evidence="16">The sequence shown here is derived from an EMBL/GenBank/DDBJ whole genome shotgun (WGS) entry which is preliminary data.</text>
</comment>
<evidence type="ECO:0000256" key="8">
    <source>
        <dbReference type="ARBA" id="ARBA00022967"/>
    </source>
</evidence>
<proteinExistence type="inferred from homology"/>
<dbReference type="InterPro" id="IPR012990">
    <property type="entry name" value="Beta-sandwich_Sec23_24"/>
</dbReference>
<dbReference type="Pfam" id="PF04810">
    <property type="entry name" value="zf-Sec23_Sec24"/>
    <property type="match status" value="1"/>
</dbReference>
<dbReference type="SMART" id="SM00958">
    <property type="entry name" value="SecA_PP_bind"/>
    <property type="match status" value="1"/>
</dbReference>
<dbReference type="InterPro" id="IPR000185">
    <property type="entry name" value="SecA"/>
</dbReference>
<dbReference type="Pfam" id="PF07516">
    <property type="entry name" value="SecA_SW"/>
    <property type="match status" value="1"/>
</dbReference>
<evidence type="ECO:0000256" key="3">
    <source>
        <dbReference type="ARBA" id="ARBA00007650"/>
    </source>
</evidence>
<dbReference type="GO" id="GO:0006605">
    <property type="term" value="P:protein targeting"/>
    <property type="evidence" value="ECO:0007669"/>
    <property type="project" value="InterPro"/>
</dbReference>
<dbReference type="Gene3D" id="3.40.20.10">
    <property type="entry name" value="Severin"/>
    <property type="match status" value="1"/>
</dbReference>
<dbReference type="OrthoDB" id="27934at2759"/>
<organism evidence="16 17">
    <name type="scientific">Miscanthus lutarioriparius</name>
    <dbReference type="NCBI Taxonomy" id="422564"/>
    <lineage>
        <taxon>Eukaryota</taxon>
        <taxon>Viridiplantae</taxon>
        <taxon>Streptophyta</taxon>
        <taxon>Embryophyta</taxon>
        <taxon>Tracheophyta</taxon>
        <taxon>Spermatophyta</taxon>
        <taxon>Magnoliopsida</taxon>
        <taxon>Liliopsida</taxon>
        <taxon>Poales</taxon>
        <taxon>Poaceae</taxon>
        <taxon>PACMAD clade</taxon>
        <taxon>Panicoideae</taxon>
        <taxon>Andropogonodae</taxon>
        <taxon>Andropogoneae</taxon>
        <taxon>Saccharinae</taxon>
        <taxon>Miscanthus</taxon>
    </lineage>
</organism>
<dbReference type="InterPro" id="IPR011115">
    <property type="entry name" value="SecA_DEAD"/>
</dbReference>
<feature type="region of interest" description="Disordered" evidence="13">
    <location>
        <begin position="809"/>
        <end position="835"/>
    </location>
</feature>
<dbReference type="InterPro" id="IPR006900">
    <property type="entry name" value="Sec23/24_helical_dom"/>
</dbReference>
<dbReference type="SUPFAM" id="SSF53300">
    <property type="entry name" value="vWA-like"/>
    <property type="match status" value="1"/>
</dbReference>
<evidence type="ECO:0000256" key="6">
    <source>
        <dbReference type="ARBA" id="ARBA00022840"/>
    </source>
</evidence>
<sequence>MEETPPAHASPPFAPAPFTPPPRVFSPGLAAARGTPSPGSGPSPATAHLSTPPGPPVFSSPLRPAAVPFRATPASPHPVPFAASGGYSSSSSATAATTASLPTSSAPHFLNGAATPHGDHAPAPSPLQGDGLDNPYVQFSANKVLKQKKLLNAPSLGFGALVSPGKEVSTGPEVVERDPRRCLNCGAYVNLYCDVQIGSGQWQCVICKKLNGSDGEFVVSSKQDLLHWPELASTTVDYVQVGNKRPGFVPVSDTRVSGPIFILIDECLDEAHLQHLQGSLHAFVDSLPLTAKIGIITYGRTVSVYDFSEGAAVSADVLPGNKSPTHESLKALIYGTGVYLSPIHASLPVAHTIFSSLRPYQLSVPEVSRDRCVGAAVEVALGIIQGPSVELSRGIIKRSGGNCRILVCAGGPSTFGPGSVPHSVKHPNYAYLEKTAMKWMESLGHEAQRHSTVVDIFCAGQCPVRVPVLQPLAKCSGGVLLVHDDFGEAFGVNLQRASTRAAGSHGLFEIRCSDNMLVTQVIGPGEEASPDSHETFKHDSSFCIQMHSVEETQSFSVSMETKGDIKSDFVFFQFAVHYSNIYQTEITRVITMRLQTVDGLSAYLASVQEDVVSVIIGKRTVLRARTASDAIDMRLSIDERVKDIALKFGTQAPKSKLYRFPKELASLPECLFHLKRGPLLGSIVGHEDERSVLRNLFLNASFDLSLRMLAPRCIMHREGGTFEELPAYDLVMQSNAAVVLDHGTDIFIWLGAELAAQEGQSAAALAACRTLAEELSEQRFPAPKILSFKQGSSQARYFVSRLIPAHKDPTYEQPRHSRCPPPPRARGGLSPCAPAPPPHEALEEAIKRTRTPMAMAPHASAATAAATPALRFPHTLSATGLSSSPLAGGCGGCRARFRPSRRGPGMQGRREGGSHVVRVGGLLGSVFGGVGRDDGEATRKKYADTVARINSMEPEVSALSDADLRARTAALQDRARSGESLDSLLPEAFAVVREASKRVLGLHPFDVQLIGGMVLHKGEIAEMKTGEGKTLVAILPAYLNALSGKGVHVVTVNDYLARRDCEWVGQVPRFLGLQVGLIQQNMTPEQRRENYSCDITYVTNSELGFDYLRDNLAMTVDELVLRNFNYCVIDEVDSILIDEARTPLIISGLAEKPSDRYYKAAKIAEAFERDIHYTVDEKQRNVLLTEEGYADAEEILDINDLYDPREQWASYVLNAIKAKELFLKDVNYIVRSKEVLIVDEFTGRVMPGRRWSDGLHQAIEAKEGVTIQNETITLASISYQNFFLQFPKLCGMTGTAATETQEFESIYKLKVTVVPTNKPMIRKDDSDVVFRATNGKWRAVLVEMSRMNKVGRPVLVGTTSVEQSESLSEQLREAGIPHEVLNAKPENVEREAEIVAQSGRLGAVTIATNMAGRGTDIILGGNAEFMARLKLREILMPRVVNPIDGVIVSKKQMPPRKTWKTNESLFPCELSKETLSSVKDTVEMAVKEWGEKSLTELEAEERLSYSCEKGPTRDEVIANLRNAFMKIADEYKIYTEEEKKKVITAGGLHVVGTERHESRRIDNQLRGRSGRQGDPGSSRFFLSLEDNIFRIFGGDRIQGLMQAFRVEDLPIESKMLTRALDEAQRKVENYFFDIRKQLFEYDEVLNSQRDRVYAERRRALASDSLESLIVEYAELTMDDILEANIGPDTPKENWDLSKLIAKLQQYCYLLDDLTPELLEGKSSSYEDLREYLRKRGREAYFQKTEIVEKQAPGLMKEAERFLILSNIDRLWKEHLQALKFVQQAVGLRGYAQRDPLIEYKLEGYNLFLDMMAQIRRNVIYSVYQFKPVVKNQEEEASQKKMSKKKLDKGANKLGAAQAAS</sequence>
<dbReference type="SUPFAM" id="SSF82754">
    <property type="entry name" value="C-terminal, gelsolin-like domain of Sec23/24"/>
    <property type="match status" value="1"/>
</dbReference>
<gene>
    <name evidence="16" type="ORF">NCGR_LOCUS21577</name>
</gene>
<dbReference type="InterPro" id="IPR014001">
    <property type="entry name" value="Helicase_ATP-bd"/>
</dbReference>
<dbReference type="InterPro" id="IPR006895">
    <property type="entry name" value="Znf_Sec23_Sec24"/>
</dbReference>
<dbReference type="Gene3D" id="3.40.50.410">
    <property type="entry name" value="von Willebrand factor, type A domain"/>
    <property type="match status" value="1"/>
</dbReference>
<accession>A0A811NQ02</accession>
<keyword evidence="10" id="KW-0472">Membrane</keyword>
<dbReference type="Pfam" id="PF00626">
    <property type="entry name" value="Gelsolin"/>
    <property type="match status" value="1"/>
</dbReference>
<evidence type="ECO:0000313" key="17">
    <source>
        <dbReference type="Proteomes" id="UP000604825"/>
    </source>
</evidence>
<dbReference type="SMART" id="SM00957">
    <property type="entry name" value="SecA_DEAD"/>
    <property type="match status" value="1"/>
</dbReference>
<feature type="region of interest" description="Disordered" evidence="13">
    <location>
        <begin position="98"/>
        <end position="132"/>
    </location>
</feature>
<keyword evidence="4 12" id="KW-0813">Transport</keyword>
<dbReference type="InterPro" id="IPR036180">
    <property type="entry name" value="Gelsolin-like_dom_sf"/>
</dbReference>
<dbReference type="InterPro" id="IPR007123">
    <property type="entry name" value="Gelsolin-like_dom"/>
</dbReference>
<comment type="catalytic activity">
    <reaction evidence="11">
        <text>ATP + H2O + chloroplast-proteinSide 1 = ADP + phosphate + chloroplast-proteinSide 2.</text>
        <dbReference type="EC" id="7.4.2.4"/>
    </reaction>
</comment>
<dbReference type="CDD" id="cd18803">
    <property type="entry name" value="SF2_C_secA"/>
    <property type="match status" value="1"/>
</dbReference>
<dbReference type="Gene3D" id="3.90.1440.10">
    <property type="entry name" value="SecA, preprotein cross-linking domain"/>
    <property type="match status" value="1"/>
</dbReference>
<comment type="similarity">
    <text evidence="3 12">Belongs to the SecA family.</text>
</comment>
<dbReference type="PANTHER" id="PTHR30612">
    <property type="entry name" value="SECA INNER MEMBRANE COMPONENT OF SEC PROTEIN SECRETION SYSTEM"/>
    <property type="match status" value="1"/>
</dbReference>
<keyword evidence="17" id="KW-1185">Reference proteome</keyword>
<dbReference type="InterPro" id="IPR036670">
    <property type="entry name" value="SecA_X-link_sf"/>
</dbReference>